<dbReference type="InterPro" id="IPR048279">
    <property type="entry name" value="MdtK-like"/>
</dbReference>
<evidence type="ECO:0000256" key="10">
    <source>
        <dbReference type="SAM" id="Phobius"/>
    </source>
</evidence>
<comment type="caution">
    <text evidence="11">The sequence shown here is derived from an EMBL/GenBank/DDBJ whole genome shotgun (WGS) entry which is preliminary data.</text>
</comment>
<gene>
    <name evidence="11" type="ORF">ELS19_13720</name>
</gene>
<feature type="transmembrane region" description="Helical" evidence="10">
    <location>
        <begin position="446"/>
        <end position="465"/>
    </location>
</feature>
<keyword evidence="5 10" id="KW-0812">Transmembrane</keyword>
<evidence type="ECO:0000256" key="3">
    <source>
        <dbReference type="ARBA" id="ARBA00022449"/>
    </source>
</evidence>
<keyword evidence="3" id="KW-0050">Antiport</keyword>
<protein>
    <recommendedName>
        <fullName evidence="9">Multidrug-efflux transporter</fullName>
    </recommendedName>
</protein>
<dbReference type="Pfam" id="PF01554">
    <property type="entry name" value="MatE"/>
    <property type="match status" value="2"/>
</dbReference>
<keyword evidence="7" id="KW-0406">Ion transport</keyword>
<feature type="transmembrane region" description="Helical" evidence="10">
    <location>
        <begin position="279"/>
        <end position="298"/>
    </location>
</feature>
<comment type="subcellular location">
    <subcellularLocation>
        <location evidence="1">Cell membrane</location>
        <topology evidence="1">Multi-pass membrane protein</topology>
    </subcellularLocation>
</comment>
<reference evidence="11 12" key="1">
    <citation type="submission" date="2018-12" db="EMBL/GenBank/DDBJ databases">
        <title>Genome analysis provides insights into bioremediation potentialities of Halogeometricum borinquense strain N11.</title>
        <authorList>
            <person name="Najjari A."/>
            <person name="Youssef N."/>
            <person name="Fhoula I."/>
            <person name="Ben Dhia O."/>
            <person name="Mahjoubi M."/>
            <person name="Ouzari H.I."/>
            <person name="Cherif A."/>
        </authorList>
    </citation>
    <scope>NUCLEOTIDE SEQUENCE [LARGE SCALE GENOMIC DNA]</scope>
    <source>
        <strain evidence="11 12">N11</strain>
    </source>
</reference>
<feature type="transmembrane region" description="Helical" evidence="10">
    <location>
        <begin position="377"/>
        <end position="395"/>
    </location>
</feature>
<dbReference type="GO" id="GO:0006811">
    <property type="term" value="P:monoatomic ion transport"/>
    <property type="evidence" value="ECO:0007669"/>
    <property type="project" value="UniProtKB-KW"/>
</dbReference>
<feature type="transmembrane region" description="Helical" evidence="10">
    <location>
        <begin position="77"/>
        <end position="96"/>
    </location>
</feature>
<keyword evidence="8 10" id="KW-0472">Membrane</keyword>
<evidence type="ECO:0000256" key="8">
    <source>
        <dbReference type="ARBA" id="ARBA00023136"/>
    </source>
</evidence>
<dbReference type="Proteomes" id="UP000294028">
    <property type="component" value="Unassembled WGS sequence"/>
</dbReference>
<feature type="transmembrane region" description="Helical" evidence="10">
    <location>
        <begin position="154"/>
        <end position="175"/>
    </location>
</feature>
<evidence type="ECO:0000256" key="2">
    <source>
        <dbReference type="ARBA" id="ARBA00022448"/>
    </source>
</evidence>
<sequence>MALSLQRRAHDALMQFPALLARLGLVDREKGSRAFDLAVPVMVTGGMRTLLRIADFLMVSIALGNAAVAGLELGFQYYFIPFGLALALTSGTISVVSRFVGANDYDAADFAVKQSLWLALLISVPISIAGWMYARPLIALLTNDLQTIKLGSAYLRIVMLSVAFRFWSMIAARALAGVGDTRTPMYVRLLTLPTNIILNAVLIFGLFGAPALGVEGAAWGTVAANTLAAVIFFVLLASGRWDVRLRFGGKQWDWDVVSEIVRVGLPLAGTRLSRTFGRFPFLFVLGLLGTNVVAAYAIGRRVMLLALMPAWGYSTAASTLVGQAIGGGDDGEATEYGWQTLRIALVTQLLIAAAIFVAATPIAQVFGASDIPLTARFIRVFGLGVAGFSVSRTMRGALRGAGDTRWPLYGGLVGTYLVRLPIAFLAPGAGFTIAVLGITISPGLDWGLWAVYAAILADMYVRGVINVARYYSGKWIHVAHESNVGSAAD</sequence>
<feature type="transmembrane region" description="Helical" evidence="10">
    <location>
        <begin position="343"/>
        <end position="365"/>
    </location>
</feature>
<evidence type="ECO:0000256" key="1">
    <source>
        <dbReference type="ARBA" id="ARBA00004651"/>
    </source>
</evidence>
<dbReference type="NCBIfam" id="TIGR00797">
    <property type="entry name" value="matE"/>
    <property type="match status" value="1"/>
</dbReference>
<feature type="transmembrane region" description="Helical" evidence="10">
    <location>
        <begin position="217"/>
        <end position="237"/>
    </location>
</feature>
<evidence type="ECO:0000256" key="7">
    <source>
        <dbReference type="ARBA" id="ARBA00023065"/>
    </source>
</evidence>
<keyword evidence="2" id="KW-0813">Transport</keyword>
<evidence type="ECO:0000256" key="4">
    <source>
        <dbReference type="ARBA" id="ARBA00022475"/>
    </source>
</evidence>
<dbReference type="AlphaFoldDB" id="A0A482TBD8"/>
<dbReference type="PIRSF" id="PIRSF006603">
    <property type="entry name" value="DinF"/>
    <property type="match status" value="1"/>
</dbReference>
<evidence type="ECO:0000256" key="9">
    <source>
        <dbReference type="ARBA" id="ARBA00031636"/>
    </source>
</evidence>
<dbReference type="GO" id="GO:0042910">
    <property type="term" value="F:xenobiotic transmembrane transporter activity"/>
    <property type="evidence" value="ECO:0007669"/>
    <property type="project" value="InterPro"/>
</dbReference>
<organism evidence="11 12">
    <name type="scientific">Halogeometricum borinquense</name>
    <dbReference type="NCBI Taxonomy" id="60847"/>
    <lineage>
        <taxon>Archaea</taxon>
        <taxon>Methanobacteriati</taxon>
        <taxon>Methanobacteriota</taxon>
        <taxon>Stenosarchaea group</taxon>
        <taxon>Halobacteria</taxon>
        <taxon>Halobacteriales</taxon>
        <taxon>Haloferacaceae</taxon>
        <taxon>Halogeometricum</taxon>
    </lineage>
</organism>
<accession>A0A482TBD8</accession>
<dbReference type="EMBL" id="RZHH01000002">
    <property type="protein sequence ID" value="RYJ14910.1"/>
    <property type="molecule type" value="Genomic_DNA"/>
</dbReference>
<feature type="transmembrane region" description="Helical" evidence="10">
    <location>
        <begin position="116"/>
        <end position="134"/>
    </location>
</feature>
<dbReference type="GO" id="GO:0005886">
    <property type="term" value="C:plasma membrane"/>
    <property type="evidence" value="ECO:0007669"/>
    <property type="project" value="UniProtKB-SubCell"/>
</dbReference>
<evidence type="ECO:0000313" key="11">
    <source>
        <dbReference type="EMBL" id="RYJ14910.1"/>
    </source>
</evidence>
<name>A0A482TBD8_9EURY</name>
<dbReference type="PANTHER" id="PTHR43298:SF2">
    <property type="entry name" value="FMN_FAD EXPORTER YEEO-RELATED"/>
    <property type="match status" value="1"/>
</dbReference>
<keyword evidence="6 10" id="KW-1133">Transmembrane helix</keyword>
<feature type="transmembrane region" description="Helical" evidence="10">
    <location>
        <begin position="416"/>
        <end position="440"/>
    </location>
</feature>
<dbReference type="CDD" id="cd13137">
    <property type="entry name" value="MATE_NorM_like"/>
    <property type="match status" value="1"/>
</dbReference>
<evidence type="ECO:0000256" key="6">
    <source>
        <dbReference type="ARBA" id="ARBA00022989"/>
    </source>
</evidence>
<dbReference type="RefSeq" id="WP_129785272.1">
    <property type="nucleotide sequence ID" value="NZ_RZHH01000002.1"/>
</dbReference>
<dbReference type="GO" id="GO:0015297">
    <property type="term" value="F:antiporter activity"/>
    <property type="evidence" value="ECO:0007669"/>
    <property type="project" value="UniProtKB-KW"/>
</dbReference>
<dbReference type="InterPro" id="IPR050222">
    <property type="entry name" value="MATE_MdtK"/>
</dbReference>
<proteinExistence type="predicted"/>
<dbReference type="InterPro" id="IPR002528">
    <property type="entry name" value="MATE_fam"/>
</dbReference>
<evidence type="ECO:0000256" key="5">
    <source>
        <dbReference type="ARBA" id="ARBA00022692"/>
    </source>
</evidence>
<dbReference type="PANTHER" id="PTHR43298">
    <property type="entry name" value="MULTIDRUG RESISTANCE PROTEIN NORM-RELATED"/>
    <property type="match status" value="1"/>
</dbReference>
<feature type="transmembrane region" description="Helical" evidence="10">
    <location>
        <begin position="50"/>
        <end position="71"/>
    </location>
</feature>
<feature type="transmembrane region" description="Helical" evidence="10">
    <location>
        <begin position="304"/>
        <end position="322"/>
    </location>
</feature>
<evidence type="ECO:0000313" key="12">
    <source>
        <dbReference type="Proteomes" id="UP000294028"/>
    </source>
</evidence>
<feature type="transmembrane region" description="Helical" evidence="10">
    <location>
        <begin position="187"/>
        <end position="211"/>
    </location>
</feature>
<keyword evidence="4" id="KW-1003">Cell membrane</keyword>